<name>A0A8B7C8F1_PHODC</name>
<feature type="region of interest" description="Disordered" evidence="2">
    <location>
        <begin position="75"/>
        <end position="112"/>
    </location>
</feature>
<dbReference type="PANTHER" id="PTHR33701:SF3">
    <property type="entry name" value="TRANSCRIPTIONAL REGULATOR ATRX"/>
    <property type="match status" value="1"/>
</dbReference>
<feature type="region of interest" description="Disordered" evidence="2">
    <location>
        <begin position="671"/>
        <end position="690"/>
    </location>
</feature>
<feature type="region of interest" description="Disordered" evidence="2">
    <location>
        <begin position="411"/>
        <end position="466"/>
    </location>
</feature>
<keyword evidence="3" id="KW-1185">Reference proteome</keyword>
<feature type="compositionally biased region" description="Basic and acidic residues" evidence="2">
    <location>
        <begin position="422"/>
        <end position="432"/>
    </location>
</feature>
<dbReference type="AlphaFoldDB" id="A0A8B7C8F1"/>
<sequence length="716" mass="79611">MGDSTAMTIEFLRARLLSERSISRTAKERADQLAKRVMELEEQLRIIMIQRKKAEKASEEVLAILEAQGIGDFSEVTDSSSDQDEVPGGLKVPDDTFKEDDTSTASKMEKSEVEDVLSGLELEVIPSQVGGISWKGRSNSPDSHEKQKAKQIRQRQRWRSFMSTAGSSPKYHLGKSCRKIKRKEIGLAARDDKDKHILNDTHEKTVVTWSYISHDQPHSRNEMENMFPDSSIPFLLNDKNEDTDAVGSGGGEEMERALEQQAQLIGQYQAEENAQTEWERTYNENKYVALGFCESGNQLQVTEHSVEPKDKDTEHVDEKPYYNEEAKPGVENFSTIKELKAEILSNVHILQISHYTDLEKTCGSQEATTAAFSDGFVNTDVIRAPNGSNTHICRDDFLHQQCDEVALGETARPSKGSTFTSAREKQKQELKYENSNSGASSNPNLFPPGHVILDIPSSGSPSSASSSSKISKWGSLDIQNASDMQLSLAPSSNFGGVLEALRHAKALLHQEFKKSSLSSQGTLVTAAPTDSNSWGDISGDALKIPIGSAGLFRLPTDSYPHAHFGGHEIHGSRLRLAATSPYVRYASNTNSDQYPFTSFREARSGVSVNNQTIDPYHLVAGVPAYSVFGLPYTDVKTEMPVDCRHPTERETWSNTISVTQTDVRYGIPADYQRSTGRQPLPNKISEPHTDARIRMPPEDQYLMRGLDITRRNMQML</sequence>
<dbReference type="KEGG" id="pda:103710131"/>
<reference evidence="4" key="2">
    <citation type="submission" date="2025-08" db="UniProtKB">
        <authorList>
            <consortium name="RefSeq"/>
        </authorList>
    </citation>
    <scope>IDENTIFICATION</scope>
    <source>
        <tissue evidence="4">Young leaves</tissue>
    </source>
</reference>
<feature type="coiled-coil region" evidence="1">
    <location>
        <begin position="23"/>
        <end position="57"/>
    </location>
</feature>
<evidence type="ECO:0000313" key="4">
    <source>
        <dbReference type="RefSeq" id="XP_008793972.2"/>
    </source>
</evidence>
<dbReference type="RefSeq" id="XP_008793972.2">
    <property type="nucleotide sequence ID" value="XM_008795750.3"/>
</dbReference>
<gene>
    <name evidence="4" type="primary">LOC103710131</name>
</gene>
<keyword evidence="1" id="KW-0175">Coiled coil</keyword>
<feature type="compositionally biased region" description="Polar residues" evidence="2">
    <location>
        <begin position="433"/>
        <end position="444"/>
    </location>
</feature>
<protein>
    <submittedName>
        <fullName evidence="4">Uncharacterized protein LOC103710131</fullName>
    </submittedName>
</protein>
<accession>A0A8B7C8F1</accession>
<dbReference type="PANTHER" id="PTHR33701">
    <property type="entry name" value="TRANSMEMBRANE PROTEIN"/>
    <property type="match status" value="1"/>
</dbReference>
<dbReference type="OrthoDB" id="1939754at2759"/>
<organism evidence="3 4">
    <name type="scientific">Phoenix dactylifera</name>
    <name type="common">Date palm</name>
    <dbReference type="NCBI Taxonomy" id="42345"/>
    <lineage>
        <taxon>Eukaryota</taxon>
        <taxon>Viridiplantae</taxon>
        <taxon>Streptophyta</taxon>
        <taxon>Embryophyta</taxon>
        <taxon>Tracheophyta</taxon>
        <taxon>Spermatophyta</taxon>
        <taxon>Magnoliopsida</taxon>
        <taxon>Liliopsida</taxon>
        <taxon>Arecaceae</taxon>
        <taxon>Coryphoideae</taxon>
        <taxon>Phoeniceae</taxon>
        <taxon>Phoenix</taxon>
    </lineage>
</organism>
<dbReference type="GeneID" id="103710131"/>
<feature type="region of interest" description="Disordered" evidence="2">
    <location>
        <begin position="131"/>
        <end position="156"/>
    </location>
</feature>
<evidence type="ECO:0000313" key="3">
    <source>
        <dbReference type="Proteomes" id="UP000228380"/>
    </source>
</evidence>
<feature type="compositionally biased region" description="Basic and acidic residues" evidence="2">
    <location>
        <begin position="92"/>
        <end position="112"/>
    </location>
</feature>
<evidence type="ECO:0000256" key="1">
    <source>
        <dbReference type="SAM" id="Coils"/>
    </source>
</evidence>
<feature type="compositionally biased region" description="Low complexity" evidence="2">
    <location>
        <begin position="455"/>
        <end position="466"/>
    </location>
</feature>
<proteinExistence type="predicted"/>
<dbReference type="Proteomes" id="UP000228380">
    <property type="component" value="Chromosome 9"/>
</dbReference>
<evidence type="ECO:0000256" key="2">
    <source>
        <dbReference type="SAM" id="MobiDB-lite"/>
    </source>
</evidence>
<reference evidence="3" key="1">
    <citation type="journal article" date="2019" name="Nat. Commun.">
        <title>Genome-wide association mapping of date palm fruit traits.</title>
        <authorList>
            <person name="Hazzouri K.M."/>
            <person name="Gros-Balthazard M."/>
            <person name="Flowers J.M."/>
            <person name="Copetti D."/>
            <person name="Lemansour A."/>
            <person name="Lebrun M."/>
            <person name="Masmoudi K."/>
            <person name="Ferrand S."/>
            <person name="Dhar M.I."/>
            <person name="Fresquez Z.A."/>
            <person name="Rosas U."/>
            <person name="Zhang J."/>
            <person name="Talag J."/>
            <person name="Lee S."/>
            <person name="Kudrna D."/>
            <person name="Powell R.F."/>
            <person name="Leitch I.J."/>
            <person name="Krueger R.R."/>
            <person name="Wing R.A."/>
            <person name="Amiri K.M.A."/>
            <person name="Purugganan M.D."/>
        </authorList>
    </citation>
    <scope>NUCLEOTIDE SEQUENCE [LARGE SCALE GENOMIC DNA]</scope>
    <source>
        <strain evidence="3">cv. Khalas</strain>
    </source>
</reference>